<organism evidence="14 15">
    <name type="scientific">Hymenochirus boettgeri</name>
    <name type="common">Congo dwarf clawed frog</name>
    <dbReference type="NCBI Taxonomy" id="247094"/>
    <lineage>
        <taxon>Eukaryota</taxon>
        <taxon>Metazoa</taxon>
        <taxon>Chordata</taxon>
        <taxon>Craniata</taxon>
        <taxon>Vertebrata</taxon>
        <taxon>Euteleostomi</taxon>
        <taxon>Amphibia</taxon>
        <taxon>Batrachia</taxon>
        <taxon>Anura</taxon>
        <taxon>Pipoidea</taxon>
        <taxon>Pipidae</taxon>
        <taxon>Pipinae</taxon>
        <taxon>Hymenochirus</taxon>
    </lineage>
</organism>
<feature type="domain" description="G-protein coupled receptors family 1 profile" evidence="13">
    <location>
        <begin position="46"/>
        <end position="297"/>
    </location>
</feature>
<dbReference type="PANTHER" id="PTHR26450">
    <property type="entry name" value="OLFACTORY RECEPTOR 56B1-RELATED"/>
    <property type="match status" value="1"/>
</dbReference>
<dbReference type="PRINTS" id="PR00245">
    <property type="entry name" value="OLFACTORYR"/>
</dbReference>
<dbReference type="InterPro" id="IPR017452">
    <property type="entry name" value="GPCR_Rhodpsn_7TM"/>
</dbReference>
<feature type="transmembrane region" description="Helical" evidence="12">
    <location>
        <begin position="279"/>
        <end position="299"/>
    </location>
</feature>
<dbReference type="GO" id="GO:0004930">
    <property type="term" value="F:G protein-coupled receptor activity"/>
    <property type="evidence" value="ECO:0007669"/>
    <property type="project" value="UniProtKB-KW"/>
</dbReference>
<keyword evidence="5 12" id="KW-0552">Olfaction</keyword>
<feature type="transmembrane region" description="Helical" evidence="12">
    <location>
        <begin position="97"/>
        <end position="125"/>
    </location>
</feature>
<dbReference type="FunFam" id="1.20.1070.10:FF:000013">
    <property type="entry name" value="Olfactory receptor"/>
    <property type="match status" value="1"/>
</dbReference>
<keyword evidence="4 11" id="KW-0812">Transmembrane</keyword>
<proteinExistence type="inferred from homology"/>
<keyword evidence="15" id="KW-1185">Reference proteome</keyword>
<keyword evidence="7 11" id="KW-0297">G-protein coupled receptor</keyword>
<dbReference type="InterPro" id="IPR000725">
    <property type="entry name" value="Olfact_rcpt"/>
</dbReference>
<feature type="transmembrane region" description="Helical" evidence="12">
    <location>
        <begin position="145"/>
        <end position="167"/>
    </location>
</feature>
<dbReference type="AlphaFoldDB" id="A0A8T2KBB2"/>
<evidence type="ECO:0000256" key="7">
    <source>
        <dbReference type="ARBA" id="ARBA00023040"/>
    </source>
</evidence>
<evidence type="ECO:0000256" key="3">
    <source>
        <dbReference type="ARBA" id="ARBA00022606"/>
    </source>
</evidence>
<evidence type="ECO:0000256" key="2">
    <source>
        <dbReference type="ARBA" id="ARBA00022475"/>
    </source>
</evidence>
<keyword evidence="2 12" id="KW-1003">Cell membrane</keyword>
<dbReference type="InterPro" id="IPR000276">
    <property type="entry name" value="GPCR_Rhodpsn"/>
</dbReference>
<gene>
    <name evidence="14" type="ORF">GDO86_004856</name>
</gene>
<feature type="transmembrane region" description="Helical" evidence="12">
    <location>
        <begin position="242"/>
        <end position="267"/>
    </location>
</feature>
<evidence type="ECO:0000256" key="10">
    <source>
        <dbReference type="ARBA" id="ARBA00023224"/>
    </source>
</evidence>
<evidence type="ECO:0000256" key="6">
    <source>
        <dbReference type="ARBA" id="ARBA00022989"/>
    </source>
</evidence>
<accession>A0A8T2KBB2</accession>
<protein>
    <recommendedName>
        <fullName evidence="12">Olfactory receptor</fullName>
    </recommendedName>
</protein>
<evidence type="ECO:0000256" key="11">
    <source>
        <dbReference type="RuleBase" id="RU000688"/>
    </source>
</evidence>
<dbReference type="Gene3D" id="1.20.1070.10">
    <property type="entry name" value="Rhodopsin 7-helix transmembrane proteins"/>
    <property type="match status" value="1"/>
</dbReference>
<evidence type="ECO:0000256" key="9">
    <source>
        <dbReference type="ARBA" id="ARBA00023170"/>
    </source>
</evidence>
<feature type="transmembrane region" description="Helical" evidence="12">
    <location>
        <begin position="66"/>
        <end position="91"/>
    </location>
</feature>
<dbReference type="Pfam" id="PF13853">
    <property type="entry name" value="7tm_4"/>
    <property type="match status" value="1"/>
</dbReference>
<keyword evidence="10 11" id="KW-0807">Transducer</keyword>
<comment type="caution">
    <text evidence="14">The sequence shown here is derived from an EMBL/GenBank/DDBJ whole genome shotgun (WGS) entry which is preliminary data.</text>
</comment>
<keyword evidence="8 12" id="KW-0472">Membrane</keyword>
<dbReference type="PRINTS" id="PR00237">
    <property type="entry name" value="GPCRRHODOPSN"/>
</dbReference>
<reference evidence="14" key="1">
    <citation type="thesis" date="2020" institute="ProQuest LLC" country="789 East Eisenhower Parkway, Ann Arbor, MI, USA">
        <title>Comparative Genomics and Chromosome Evolution.</title>
        <authorList>
            <person name="Mudd A.B."/>
        </authorList>
    </citation>
    <scope>NUCLEOTIDE SEQUENCE</scope>
    <source>
        <strain evidence="14">Female2</strain>
        <tissue evidence="14">Blood</tissue>
    </source>
</reference>
<name>A0A8T2KBB2_9PIPI</name>
<dbReference type="PROSITE" id="PS50262">
    <property type="entry name" value="G_PROTEIN_RECEP_F1_2"/>
    <property type="match status" value="1"/>
</dbReference>
<dbReference type="SUPFAM" id="SSF81321">
    <property type="entry name" value="Family A G protein-coupled receptor-like"/>
    <property type="match status" value="1"/>
</dbReference>
<dbReference type="Proteomes" id="UP000812440">
    <property type="component" value="Chromosome 2"/>
</dbReference>
<comment type="subcellular location">
    <subcellularLocation>
        <location evidence="1 12">Cell membrane</location>
        <topology evidence="1 12">Multi-pass membrane protein</topology>
    </subcellularLocation>
</comment>
<evidence type="ECO:0000256" key="8">
    <source>
        <dbReference type="ARBA" id="ARBA00023136"/>
    </source>
</evidence>
<evidence type="ECO:0000313" key="15">
    <source>
        <dbReference type="Proteomes" id="UP000812440"/>
    </source>
</evidence>
<dbReference type="InterPro" id="IPR050402">
    <property type="entry name" value="OR51/52/56-like"/>
</dbReference>
<dbReference type="GO" id="GO:0005886">
    <property type="term" value="C:plasma membrane"/>
    <property type="evidence" value="ECO:0007669"/>
    <property type="project" value="UniProtKB-SubCell"/>
</dbReference>
<dbReference type="OrthoDB" id="5969463at2759"/>
<evidence type="ECO:0000256" key="4">
    <source>
        <dbReference type="ARBA" id="ARBA00022692"/>
    </source>
</evidence>
<dbReference type="PROSITE" id="PS00237">
    <property type="entry name" value="G_PROTEIN_RECEP_F1_1"/>
    <property type="match status" value="1"/>
</dbReference>
<dbReference type="GO" id="GO:0004984">
    <property type="term" value="F:olfactory receptor activity"/>
    <property type="evidence" value="ECO:0007669"/>
    <property type="project" value="InterPro"/>
</dbReference>
<evidence type="ECO:0000256" key="1">
    <source>
        <dbReference type="ARBA" id="ARBA00004651"/>
    </source>
</evidence>
<comment type="similarity">
    <text evidence="11">Belongs to the G-protein coupled receptor 1 family.</text>
</comment>
<keyword evidence="6 12" id="KW-1133">Transmembrane helix</keyword>
<dbReference type="SMART" id="SM01381">
    <property type="entry name" value="7TM_GPCR_Srsx"/>
    <property type="match status" value="1"/>
</dbReference>
<evidence type="ECO:0000256" key="5">
    <source>
        <dbReference type="ARBA" id="ARBA00022725"/>
    </source>
</evidence>
<feature type="transmembrane region" description="Helical" evidence="12">
    <location>
        <begin position="205"/>
        <end position="230"/>
    </location>
</feature>
<dbReference type="PANTHER" id="PTHR26450:SF429">
    <property type="entry name" value="OLFACTORY RECEPTOR"/>
    <property type="match status" value="1"/>
</dbReference>
<dbReference type="EMBL" id="JAACNH010000002">
    <property type="protein sequence ID" value="KAG8453194.1"/>
    <property type="molecule type" value="Genomic_DNA"/>
</dbReference>
<evidence type="ECO:0000256" key="12">
    <source>
        <dbReference type="RuleBase" id="RU363047"/>
    </source>
</evidence>
<evidence type="ECO:0000259" key="13">
    <source>
        <dbReference type="PROSITE" id="PS50262"/>
    </source>
</evidence>
<feature type="transmembrane region" description="Helical" evidence="12">
    <location>
        <begin position="30"/>
        <end position="54"/>
    </location>
</feature>
<sequence>MELVTPNQSLFYSYTEFVLLGFPGISQSRYLLGIPFLSLYAVILTGNSAIVYLICSKKTLHSPMYLLISLLFAIHIANSMCVMPPFILGLIFHTNQITLIGCLMQMFFIYFLAICESSVILLMSLDRYIAICRPLHYNNIITKRLLAWMTLIVLCRSCVLVSPLVIFTSMVPFCRDNIILNFVCENMALLSLGCGDISKPQVAGLIVRILVTVFDVSLLLLSYSNILYMAMKTVSGKSRHKALSTCGTHLIVAMLVYLCALVSSIVYRIEMSLSVDAKNLFTVIYLILPATLNPFIYGLRFKEIRRSIWKNWIKTNTSDIQ</sequence>
<keyword evidence="9 11" id="KW-0675">Receptor</keyword>
<evidence type="ECO:0000313" key="14">
    <source>
        <dbReference type="EMBL" id="KAG8453194.1"/>
    </source>
</evidence>
<keyword evidence="3 12" id="KW-0716">Sensory transduction</keyword>